<dbReference type="Pfam" id="PF03918">
    <property type="entry name" value="CcmH"/>
    <property type="match status" value="1"/>
</dbReference>
<evidence type="ECO:0000259" key="8">
    <source>
        <dbReference type="Pfam" id="PF03918"/>
    </source>
</evidence>
<dbReference type="PANTHER" id="PTHR47870">
    <property type="entry name" value="CYTOCHROME C-TYPE BIOGENESIS PROTEIN CCMH"/>
    <property type="match status" value="1"/>
</dbReference>
<keyword evidence="3 7" id="KW-0479">Metal-binding</keyword>
<comment type="similarity">
    <text evidence="1 7">Belongs to the CcmH/CycL/Ccl2/NrfF family.</text>
</comment>
<gene>
    <name evidence="9" type="ORF">IPH26_01520</name>
</gene>
<reference evidence="9" key="1">
    <citation type="submission" date="2020-10" db="EMBL/GenBank/DDBJ databases">
        <title>Connecting structure to function with the recovery of over 1000 high-quality activated sludge metagenome-assembled genomes encoding full-length rRNA genes using long-read sequencing.</title>
        <authorList>
            <person name="Singleton C.M."/>
            <person name="Petriglieri F."/>
            <person name="Kristensen J.M."/>
            <person name="Kirkegaard R.H."/>
            <person name="Michaelsen T.Y."/>
            <person name="Andersen M.H."/>
            <person name="Karst S.M."/>
            <person name="Dueholm M.S."/>
            <person name="Nielsen P.H."/>
            <person name="Albertsen M."/>
        </authorList>
    </citation>
    <scope>NUCLEOTIDE SEQUENCE</scope>
    <source>
        <strain evidence="9">Bjer_18-Q3-R1-45_BAT3C.347</strain>
    </source>
</reference>
<evidence type="ECO:0000256" key="1">
    <source>
        <dbReference type="ARBA" id="ARBA00010342"/>
    </source>
</evidence>
<feature type="chain" id="PRO_5039756061" description="Cytochrome c-type biogenesis protein" evidence="7">
    <location>
        <begin position="32"/>
        <end position="172"/>
    </location>
</feature>
<keyword evidence="6 7" id="KW-0408">Iron</keyword>
<evidence type="ECO:0000313" key="10">
    <source>
        <dbReference type="Proteomes" id="UP000807785"/>
    </source>
</evidence>
<dbReference type="PANTHER" id="PTHR47870:SF1">
    <property type="entry name" value="CYTOCHROME C-TYPE BIOGENESIS PROTEIN CCMH"/>
    <property type="match status" value="1"/>
</dbReference>
<keyword evidence="7" id="KW-1133">Transmembrane helix</keyword>
<dbReference type="GO" id="GO:0017004">
    <property type="term" value="P:cytochrome complex assembly"/>
    <property type="evidence" value="ECO:0007669"/>
    <property type="project" value="UniProtKB-KW"/>
</dbReference>
<organism evidence="9 10">
    <name type="scientific">Candidatus Methylophosphatis roskildensis</name>
    <dbReference type="NCBI Taxonomy" id="2899263"/>
    <lineage>
        <taxon>Bacteria</taxon>
        <taxon>Pseudomonadati</taxon>
        <taxon>Pseudomonadota</taxon>
        <taxon>Betaproteobacteria</taxon>
        <taxon>Nitrosomonadales</taxon>
        <taxon>Sterolibacteriaceae</taxon>
        <taxon>Candidatus Methylophosphatis</taxon>
    </lineage>
</organism>
<feature type="signal peptide" evidence="7">
    <location>
        <begin position="1"/>
        <end position="31"/>
    </location>
</feature>
<evidence type="ECO:0000256" key="7">
    <source>
        <dbReference type="RuleBase" id="RU364112"/>
    </source>
</evidence>
<protein>
    <recommendedName>
        <fullName evidence="7">Cytochrome c-type biogenesis protein</fullName>
    </recommendedName>
</protein>
<dbReference type="EMBL" id="JADJEV010000001">
    <property type="protein sequence ID" value="MBK6971676.1"/>
    <property type="molecule type" value="Genomic_DNA"/>
</dbReference>
<evidence type="ECO:0000256" key="3">
    <source>
        <dbReference type="ARBA" id="ARBA00022723"/>
    </source>
</evidence>
<keyword evidence="5" id="KW-0201">Cytochrome c-type biogenesis</keyword>
<keyword evidence="7" id="KW-0812">Transmembrane</keyword>
<keyword evidence="4 7" id="KW-0732">Signal</keyword>
<dbReference type="GO" id="GO:0046872">
    <property type="term" value="F:metal ion binding"/>
    <property type="evidence" value="ECO:0007669"/>
    <property type="project" value="UniProtKB-KW"/>
</dbReference>
<comment type="function">
    <text evidence="7">Possible subunit of a heme lyase.</text>
</comment>
<accession>A0A9D7E0M8</accession>
<dbReference type="Gene3D" id="1.10.8.640">
    <property type="entry name" value="Cytochrome C biogenesis protein"/>
    <property type="match status" value="1"/>
</dbReference>
<dbReference type="InterPro" id="IPR038297">
    <property type="entry name" value="CcmH/CycL/NrfF/Ccl2_sf"/>
</dbReference>
<feature type="domain" description="CcmH/CycL/Ccl2/NrfF N-terminal" evidence="8">
    <location>
        <begin position="21"/>
        <end position="161"/>
    </location>
</feature>
<evidence type="ECO:0000256" key="2">
    <source>
        <dbReference type="ARBA" id="ARBA00022617"/>
    </source>
</evidence>
<evidence type="ECO:0000256" key="6">
    <source>
        <dbReference type="ARBA" id="ARBA00023004"/>
    </source>
</evidence>
<sequence length="172" mass="18932">MLRPDRQCGVLRRLALVLFAAVSLAGLPAHAGEAAPAAEDPVLEKRVTELSELLRCLVCQNQTIADSHAELAIDLKNQIREKMRAGESDRQIVDYMVARYGDFVLYKPPVKATTVVLWAGPFVLLLGGLASLFFKLRKRVRQAQAGEVMTEEEHLRAAALLQEDPVGKGSTR</sequence>
<evidence type="ECO:0000313" key="9">
    <source>
        <dbReference type="EMBL" id="MBK6971676.1"/>
    </source>
</evidence>
<dbReference type="AlphaFoldDB" id="A0A9D7E0M8"/>
<keyword evidence="7" id="KW-0472">Membrane</keyword>
<keyword evidence="2 7" id="KW-0349">Heme</keyword>
<feature type="transmembrane region" description="Helical" evidence="7">
    <location>
        <begin position="115"/>
        <end position="134"/>
    </location>
</feature>
<proteinExistence type="inferred from homology"/>
<dbReference type="CDD" id="cd16378">
    <property type="entry name" value="CcmH_N"/>
    <property type="match status" value="1"/>
</dbReference>
<evidence type="ECO:0000256" key="4">
    <source>
        <dbReference type="ARBA" id="ARBA00022729"/>
    </source>
</evidence>
<dbReference type="FunFam" id="1.10.8.640:FF:000001">
    <property type="entry name" value="Cytochrome c-type biogenesis protein"/>
    <property type="match status" value="1"/>
</dbReference>
<name>A0A9D7E0M8_9PROT</name>
<dbReference type="InterPro" id="IPR051263">
    <property type="entry name" value="C-type_cytochrome_biogenesis"/>
</dbReference>
<dbReference type="Proteomes" id="UP000807785">
    <property type="component" value="Unassembled WGS sequence"/>
</dbReference>
<dbReference type="GO" id="GO:0005886">
    <property type="term" value="C:plasma membrane"/>
    <property type="evidence" value="ECO:0007669"/>
    <property type="project" value="TreeGrafter"/>
</dbReference>
<comment type="caution">
    <text evidence="9">The sequence shown here is derived from an EMBL/GenBank/DDBJ whole genome shotgun (WGS) entry which is preliminary data.</text>
</comment>
<dbReference type="InterPro" id="IPR005616">
    <property type="entry name" value="CcmH/CycL/Ccl2/NrfF_N"/>
</dbReference>
<evidence type="ECO:0000256" key="5">
    <source>
        <dbReference type="ARBA" id="ARBA00022748"/>
    </source>
</evidence>